<feature type="transmembrane region" description="Helical" evidence="6">
    <location>
        <begin position="124"/>
        <end position="147"/>
    </location>
</feature>
<comment type="subcellular location">
    <subcellularLocation>
        <location evidence="1">Cell membrane</location>
        <topology evidence="1">Multi-pass membrane protein</topology>
    </subcellularLocation>
</comment>
<evidence type="ECO:0000256" key="1">
    <source>
        <dbReference type="ARBA" id="ARBA00004651"/>
    </source>
</evidence>
<gene>
    <name evidence="7" type="ORF">HNQ70_001412</name>
</gene>
<feature type="transmembrane region" description="Helical" evidence="6">
    <location>
        <begin position="174"/>
        <end position="192"/>
    </location>
</feature>
<comment type="caution">
    <text evidence="7">The sequence shown here is derived from an EMBL/GenBank/DDBJ whole genome shotgun (WGS) entry which is preliminary data.</text>
</comment>
<feature type="transmembrane region" description="Helical" evidence="6">
    <location>
        <begin position="97"/>
        <end position="117"/>
    </location>
</feature>
<dbReference type="GO" id="GO:0005886">
    <property type="term" value="C:plasma membrane"/>
    <property type="evidence" value="ECO:0007669"/>
    <property type="project" value="UniProtKB-SubCell"/>
</dbReference>
<dbReference type="RefSeq" id="WP_183965740.1">
    <property type="nucleotide sequence ID" value="NZ_BAABEW010000001.1"/>
</dbReference>
<evidence type="ECO:0000256" key="5">
    <source>
        <dbReference type="ARBA" id="ARBA00023136"/>
    </source>
</evidence>
<dbReference type="InterPro" id="IPR043428">
    <property type="entry name" value="LivM-like"/>
</dbReference>
<feature type="transmembrane region" description="Helical" evidence="6">
    <location>
        <begin position="34"/>
        <end position="54"/>
    </location>
</feature>
<dbReference type="InterPro" id="IPR001851">
    <property type="entry name" value="ABC_transp_permease"/>
</dbReference>
<feature type="transmembrane region" description="Helical" evidence="6">
    <location>
        <begin position="262"/>
        <end position="284"/>
    </location>
</feature>
<keyword evidence="2" id="KW-1003">Cell membrane</keyword>
<dbReference type="PANTHER" id="PTHR30482">
    <property type="entry name" value="HIGH-AFFINITY BRANCHED-CHAIN AMINO ACID TRANSPORT SYSTEM PERMEASE"/>
    <property type="match status" value="1"/>
</dbReference>
<keyword evidence="4 6" id="KW-1133">Transmembrane helix</keyword>
<dbReference type="CDD" id="cd06581">
    <property type="entry name" value="TM_PBP1_LivM_like"/>
    <property type="match status" value="1"/>
</dbReference>
<feature type="transmembrane region" description="Helical" evidence="6">
    <location>
        <begin position="296"/>
        <end position="320"/>
    </location>
</feature>
<evidence type="ECO:0000256" key="2">
    <source>
        <dbReference type="ARBA" id="ARBA00022475"/>
    </source>
</evidence>
<dbReference type="GO" id="GO:0015658">
    <property type="term" value="F:branched-chain amino acid transmembrane transporter activity"/>
    <property type="evidence" value="ECO:0007669"/>
    <property type="project" value="InterPro"/>
</dbReference>
<reference evidence="7 8" key="1">
    <citation type="submission" date="2020-08" db="EMBL/GenBank/DDBJ databases">
        <title>Genomic Encyclopedia of Type Strains, Phase IV (KMG-IV): sequencing the most valuable type-strain genomes for metagenomic binning, comparative biology and taxonomic classification.</title>
        <authorList>
            <person name="Goeker M."/>
        </authorList>
    </citation>
    <scope>NUCLEOTIDE SEQUENCE [LARGE SCALE GENOMIC DNA]</scope>
    <source>
        <strain evidence="7 8">DSM 29781</strain>
    </source>
</reference>
<evidence type="ECO:0000313" key="8">
    <source>
        <dbReference type="Proteomes" id="UP000532440"/>
    </source>
</evidence>
<protein>
    <submittedName>
        <fullName evidence="7">Branched-chain amino acid transport system permease protein</fullName>
    </submittedName>
</protein>
<name>A0A7W8HGH1_9BURK</name>
<keyword evidence="8" id="KW-1185">Reference proteome</keyword>
<organism evidence="7 8">
    <name type="scientific">Quisquiliibacterium transsilvanicum</name>
    <dbReference type="NCBI Taxonomy" id="1549638"/>
    <lineage>
        <taxon>Bacteria</taxon>
        <taxon>Pseudomonadati</taxon>
        <taxon>Pseudomonadota</taxon>
        <taxon>Betaproteobacteria</taxon>
        <taxon>Burkholderiales</taxon>
        <taxon>Burkholderiaceae</taxon>
        <taxon>Quisquiliibacterium</taxon>
    </lineage>
</organism>
<sequence length="431" mass="46588">MNQTFERRWYWWFGLAIALVLPWIFYNWTDGRHSGFSLTLMSEIGLLIVFALSYNMLMGQAGLLSFGHAALFGLGGYTTAHALNAIAEHEIWFPVELVPLAGGLGGLAAGVTLGYLATKQRSTAFAMITLGLGELITAAALMFMLFFGGEGGVSTNRVIDASLFGVEYAQSIDVYYLIVAWGFISIWLMRLLTQTPLGRMANAQRDNFERTQFVGYDPRLIRFYQFVLAGFFAGVAGGLFAMLHEIVTFDAVAAQKSATALLATYIGGIGGFFGPVVGAIVVVLMQSGISLLSSAWLLYLGTLFVLIVMYAPGGLTGIIAEHAPIARIGRLKELFVPYLRLLLPGLLCLAGFVLLVETASFMSIGASQGKDLSFAGYSMQAGSWMPWIASLALLVVGGLWLKAEARVFSRTWNVLMEAAKAELASAQGGRQ</sequence>
<evidence type="ECO:0000256" key="4">
    <source>
        <dbReference type="ARBA" id="ARBA00022989"/>
    </source>
</evidence>
<evidence type="ECO:0000256" key="6">
    <source>
        <dbReference type="SAM" id="Phobius"/>
    </source>
</evidence>
<keyword evidence="3 6" id="KW-0812">Transmembrane</keyword>
<feature type="transmembrane region" description="Helical" evidence="6">
    <location>
        <begin position="9"/>
        <end position="28"/>
    </location>
</feature>
<dbReference type="EMBL" id="JACHGB010000003">
    <property type="protein sequence ID" value="MBB5271402.1"/>
    <property type="molecule type" value="Genomic_DNA"/>
</dbReference>
<evidence type="ECO:0000313" key="7">
    <source>
        <dbReference type="EMBL" id="MBB5271402.1"/>
    </source>
</evidence>
<accession>A0A7W8HGH1</accession>
<proteinExistence type="predicted"/>
<dbReference type="Proteomes" id="UP000532440">
    <property type="component" value="Unassembled WGS sequence"/>
</dbReference>
<dbReference type="Pfam" id="PF02653">
    <property type="entry name" value="BPD_transp_2"/>
    <property type="match status" value="1"/>
</dbReference>
<keyword evidence="5 6" id="KW-0472">Membrane</keyword>
<evidence type="ECO:0000256" key="3">
    <source>
        <dbReference type="ARBA" id="ARBA00022692"/>
    </source>
</evidence>
<feature type="transmembrane region" description="Helical" evidence="6">
    <location>
        <begin position="341"/>
        <end position="364"/>
    </location>
</feature>
<dbReference type="PANTHER" id="PTHR30482:SF17">
    <property type="entry name" value="ABC TRANSPORTER ATP-BINDING PROTEIN"/>
    <property type="match status" value="1"/>
</dbReference>
<feature type="transmembrane region" description="Helical" evidence="6">
    <location>
        <begin position="61"/>
        <end position="77"/>
    </location>
</feature>
<dbReference type="AlphaFoldDB" id="A0A7W8HGH1"/>